<keyword evidence="1" id="KW-1133">Transmembrane helix</keyword>
<evidence type="ECO:0000313" key="3">
    <source>
        <dbReference type="Proteomes" id="UP001166402"/>
    </source>
</evidence>
<comment type="caution">
    <text evidence="2">The sequence shown here is derived from an EMBL/GenBank/DDBJ whole genome shotgun (WGS) entry which is preliminary data.</text>
</comment>
<reference evidence="2" key="1">
    <citation type="submission" date="2021-03" db="EMBL/GenBank/DDBJ databases">
        <title>Genomic Encyclopedia of Type Strains, Phase IV (KMG-IV): sequencing the most valuable type-strain genomes for metagenomic binning, comparative biology and taxonomic classification.</title>
        <authorList>
            <person name="Goeker M."/>
        </authorList>
    </citation>
    <scope>NUCLEOTIDE SEQUENCE</scope>
    <source>
        <strain evidence="2">DSM 101588</strain>
    </source>
</reference>
<protein>
    <recommendedName>
        <fullName evidence="4">Flp pilus-assembly TadG-like N-terminal domain-containing protein</fullName>
    </recommendedName>
</protein>
<sequence length="151" mass="17277">MLKNEKGSGMLFTVFYLVIIFGLLIIGVDLFYQVGTERANINTACVHSLEKIQYSILESQDGQSGNEYDNKHIVSNSLYFDKQNAINIVTQVFNEYGYTINNVDVSLNDYTLTITGNVALKTKNVLNKLTRNQTLYVPINYHSRLFKNYQE</sequence>
<dbReference type="Proteomes" id="UP001166402">
    <property type="component" value="Unassembled WGS sequence"/>
</dbReference>
<keyword evidence="3" id="KW-1185">Reference proteome</keyword>
<evidence type="ECO:0000313" key="2">
    <source>
        <dbReference type="EMBL" id="MBP2070834.1"/>
    </source>
</evidence>
<keyword evidence="1" id="KW-0472">Membrane</keyword>
<gene>
    <name evidence="2" type="ORF">J2Z80_000332</name>
</gene>
<dbReference type="RefSeq" id="WP_209452803.1">
    <property type="nucleotide sequence ID" value="NZ_JAGGLT010000002.1"/>
</dbReference>
<proteinExistence type="predicted"/>
<organism evidence="2 3">
    <name type="scientific">Thermoanaerobacterium butyriciformans</name>
    <dbReference type="NCBI Taxonomy" id="1702242"/>
    <lineage>
        <taxon>Bacteria</taxon>
        <taxon>Bacillati</taxon>
        <taxon>Bacillota</taxon>
        <taxon>Clostridia</taxon>
        <taxon>Thermoanaerobacterales</taxon>
        <taxon>Thermoanaerobacteraceae</taxon>
        <taxon>Thermoanaerobacterium</taxon>
    </lineage>
</organism>
<feature type="transmembrane region" description="Helical" evidence="1">
    <location>
        <begin position="12"/>
        <end position="32"/>
    </location>
</feature>
<name>A0ABS4NCA5_9THEO</name>
<accession>A0ABS4NCA5</accession>
<evidence type="ECO:0008006" key="4">
    <source>
        <dbReference type="Google" id="ProtNLM"/>
    </source>
</evidence>
<evidence type="ECO:0000256" key="1">
    <source>
        <dbReference type="SAM" id="Phobius"/>
    </source>
</evidence>
<dbReference type="EMBL" id="JAGGLT010000002">
    <property type="protein sequence ID" value="MBP2070834.1"/>
    <property type="molecule type" value="Genomic_DNA"/>
</dbReference>
<keyword evidence="1" id="KW-0812">Transmembrane</keyword>